<dbReference type="RefSeq" id="WP_109838566.1">
    <property type="nucleotide sequence ID" value="NZ_QGKM01000047.1"/>
</dbReference>
<comment type="caution">
    <text evidence="1">The sequence shown here is derived from an EMBL/GenBank/DDBJ whole genome shotgun (WGS) entry which is preliminary data.</text>
</comment>
<dbReference type="EMBL" id="QGKM01000047">
    <property type="protein sequence ID" value="PWQ95120.1"/>
    <property type="molecule type" value="Genomic_DNA"/>
</dbReference>
<organism evidence="1 2">
    <name type="scientific">Leucothrix pacifica</name>
    <dbReference type="NCBI Taxonomy" id="1247513"/>
    <lineage>
        <taxon>Bacteria</taxon>
        <taxon>Pseudomonadati</taxon>
        <taxon>Pseudomonadota</taxon>
        <taxon>Gammaproteobacteria</taxon>
        <taxon>Thiotrichales</taxon>
        <taxon>Thiotrichaceae</taxon>
        <taxon>Leucothrix</taxon>
    </lineage>
</organism>
<evidence type="ECO:0000313" key="1">
    <source>
        <dbReference type="EMBL" id="PWQ95120.1"/>
    </source>
</evidence>
<proteinExistence type="predicted"/>
<sequence>MLTNQLQWNSNSLTVLCFASLIVAQKFTELLSNKFGLSVAADKTRMMRFNRFHPSRQRSFQFLGFEFYWDVERGSHSSTESGETSNTSVSVLVLYMSEWIIEEPSAVIPLAWICAEAVQVTGLSTTTMY</sequence>
<accession>A0A317CFL1</accession>
<name>A0A317CFL1_9GAMM</name>
<evidence type="ECO:0000313" key="2">
    <source>
        <dbReference type="Proteomes" id="UP000245539"/>
    </source>
</evidence>
<dbReference type="AlphaFoldDB" id="A0A317CFL1"/>
<protein>
    <submittedName>
        <fullName evidence="1">Uncharacterized protein</fullName>
    </submittedName>
</protein>
<gene>
    <name evidence="1" type="ORF">DKW60_15470</name>
</gene>
<reference evidence="1 2" key="1">
    <citation type="submission" date="2018-05" db="EMBL/GenBank/DDBJ databases">
        <title>Leucothrix arctica sp. nov., isolated from Arctic seawater.</title>
        <authorList>
            <person name="Choi A."/>
            <person name="Baek K."/>
        </authorList>
    </citation>
    <scope>NUCLEOTIDE SEQUENCE [LARGE SCALE GENOMIC DNA]</scope>
    <source>
        <strain evidence="1 2">JCM 18388</strain>
    </source>
</reference>
<dbReference type="OrthoDB" id="9793236at2"/>
<dbReference type="Proteomes" id="UP000245539">
    <property type="component" value="Unassembled WGS sequence"/>
</dbReference>
<keyword evidence="2" id="KW-1185">Reference proteome</keyword>